<dbReference type="PANTHER" id="PTHR43821:SF1">
    <property type="entry name" value="NAD(P)H NITROREDUCTASE YDJA-RELATED"/>
    <property type="match status" value="1"/>
</dbReference>
<evidence type="ECO:0000313" key="2">
    <source>
        <dbReference type="EMBL" id="KZS48802.1"/>
    </source>
</evidence>
<comment type="caution">
    <text evidence="2">The sequence shown here is derived from an EMBL/GenBank/DDBJ whole genome shotgun (WGS) entry which is preliminary data.</text>
</comment>
<dbReference type="OrthoDB" id="9804207at2"/>
<evidence type="ECO:0000259" key="1">
    <source>
        <dbReference type="Pfam" id="PF00881"/>
    </source>
</evidence>
<dbReference type="GO" id="GO:0016491">
    <property type="term" value="F:oxidoreductase activity"/>
    <property type="evidence" value="ECO:0007669"/>
    <property type="project" value="InterPro"/>
</dbReference>
<dbReference type="PANTHER" id="PTHR43821">
    <property type="entry name" value="NAD(P)H NITROREDUCTASE YDJA-RELATED"/>
    <property type="match status" value="1"/>
</dbReference>
<dbReference type="Proteomes" id="UP000076796">
    <property type="component" value="Unassembled WGS sequence"/>
</dbReference>
<proteinExistence type="predicted"/>
<feature type="domain" description="Nitroreductase" evidence="1">
    <location>
        <begin position="7"/>
        <end position="58"/>
    </location>
</feature>
<dbReference type="SUPFAM" id="SSF55469">
    <property type="entry name" value="FMN-dependent nitroreductase-like"/>
    <property type="match status" value="1"/>
</dbReference>
<dbReference type="Pfam" id="PF00881">
    <property type="entry name" value="Nitroreductase"/>
    <property type="match status" value="1"/>
</dbReference>
<name>A0A163M759_9BACL</name>
<sequence>MSVAKTIRDRRSIRTFNRTPVSRELVFQLLNDAVWAPNHGLREPWRFVYVENESGKERRPI</sequence>
<dbReference type="Gene3D" id="3.40.109.10">
    <property type="entry name" value="NADH Oxidase"/>
    <property type="match status" value="1"/>
</dbReference>
<evidence type="ECO:0000313" key="3">
    <source>
        <dbReference type="Proteomes" id="UP000076796"/>
    </source>
</evidence>
<dbReference type="RefSeq" id="WP_063479573.1">
    <property type="nucleotide sequence ID" value="NZ_CP147845.1"/>
</dbReference>
<dbReference type="InterPro" id="IPR052530">
    <property type="entry name" value="NAD(P)H_nitroreductase"/>
</dbReference>
<dbReference type="InterPro" id="IPR000415">
    <property type="entry name" value="Nitroreductase-like"/>
</dbReference>
<accession>A0A163M759</accession>
<organism evidence="2 3">
    <name type="scientific">Paenibacillus glucanolyticus</name>
    <dbReference type="NCBI Taxonomy" id="59843"/>
    <lineage>
        <taxon>Bacteria</taxon>
        <taxon>Bacillati</taxon>
        <taxon>Bacillota</taxon>
        <taxon>Bacilli</taxon>
        <taxon>Bacillales</taxon>
        <taxon>Paenibacillaceae</taxon>
        <taxon>Paenibacillus</taxon>
    </lineage>
</organism>
<keyword evidence="3" id="KW-1185">Reference proteome</keyword>
<dbReference type="EMBL" id="LWMH01000001">
    <property type="protein sequence ID" value="KZS48802.1"/>
    <property type="molecule type" value="Genomic_DNA"/>
</dbReference>
<gene>
    <name evidence="2" type="ORF">AWU65_24120</name>
</gene>
<dbReference type="GeneID" id="97555614"/>
<dbReference type="InterPro" id="IPR029479">
    <property type="entry name" value="Nitroreductase"/>
</dbReference>
<dbReference type="AlphaFoldDB" id="A0A163M759"/>
<protein>
    <recommendedName>
        <fullName evidence="1">Nitroreductase domain-containing protein</fullName>
    </recommendedName>
</protein>
<reference evidence="2" key="1">
    <citation type="journal article" date="2016" name="Genome Announc.">
        <title>Draft genomes of two strains of Paenibacillus glucanolyticus with capability to degrade lignocellulose.</title>
        <authorList>
            <person name="Mathews S.L."/>
            <person name="Pawlak J."/>
            <person name="Grunden A.M."/>
        </authorList>
    </citation>
    <scope>NUCLEOTIDE SEQUENCE [LARGE SCALE GENOMIC DNA]</scope>
    <source>
        <strain evidence="2">SLM1</strain>
    </source>
</reference>